<feature type="binding site" evidence="15">
    <location>
        <position position="209"/>
    </location>
    <ligand>
        <name>Zn(2+)</name>
        <dbReference type="ChEBI" id="CHEBI:29105"/>
        <note>catalytic</note>
    </ligand>
</feature>
<evidence type="ECO:0000256" key="10">
    <source>
        <dbReference type="ARBA" id="ARBA00023242"/>
    </source>
</evidence>
<dbReference type="InterPro" id="IPR008901">
    <property type="entry name" value="ACER"/>
</dbReference>
<feature type="binding site" evidence="15">
    <location>
        <position position="205"/>
    </location>
    <ligand>
        <name>Zn(2+)</name>
        <dbReference type="ChEBI" id="CHEBI:29105"/>
        <note>catalytic</note>
    </ligand>
</feature>
<dbReference type="GO" id="GO:0005783">
    <property type="term" value="C:endoplasmic reticulum"/>
    <property type="evidence" value="ECO:0007669"/>
    <property type="project" value="TreeGrafter"/>
</dbReference>
<feature type="binding site" evidence="14">
    <location>
        <position position="16"/>
    </location>
    <ligand>
        <name>Ca(2+)</name>
        <dbReference type="ChEBI" id="CHEBI:29108"/>
    </ligand>
</feature>
<feature type="transmembrane region" description="Helical" evidence="16">
    <location>
        <begin position="142"/>
        <end position="159"/>
    </location>
</feature>
<keyword evidence="10" id="KW-0539">Nucleus</keyword>
<comment type="pathway">
    <text evidence="2">Lipid metabolism; sphingolipid metabolism.</text>
</comment>
<evidence type="ECO:0000256" key="15">
    <source>
        <dbReference type="PIRSR" id="PIRSR608901-2"/>
    </source>
</evidence>
<feature type="transmembrane region" description="Helical" evidence="16">
    <location>
        <begin position="90"/>
        <end position="106"/>
    </location>
</feature>
<feature type="transmembrane region" description="Helical" evidence="16">
    <location>
        <begin position="118"/>
        <end position="136"/>
    </location>
</feature>
<dbReference type="Pfam" id="PF03366">
    <property type="entry name" value="YEATS"/>
    <property type="match status" value="1"/>
</dbReference>
<dbReference type="EMBL" id="BRZM01003569">
    <property type="protein sequence ID" value="GLD49785.1"/>
    <property type="molecule type" value="Genomic_DNA"/>
</dbReference>
<keyword evidence="14" id="KW-0479">Metal-binding</keyword>
<organism evidence="19 20">
    <name type="scientific">Lates japonicus</name>
    <name type="common">Japanese lates</name>
    <dbReference type="NCBI Taxonomy" id="270547"/>
    <lineage>
        <taxon>Eukaryota</taxon>
        <taxon>Metazoa</taxon>
        <taxon>Chordata</taxon>
        <taxon>Craniata</taxon>
        <taxon>Vertebrata</taxon>
        <taxon>Euteleostomi</taxon>
        <taxon>Actinopterygii</taxon>
        <taxon>Neopterygii</taxon>
        <taxon>Teleostei</taxon>
        <taxon>Neoteleostei</taxon>
        <taxon>Acanthomorphata</taxon>
        <taxon>Carangaria</taxon>
        <taxon>Carangaria incertae sedis</taxon>
        <taxon>Centropomidae</taxon>
        <taxon>Lates</taxon>
    </lineage>
</organism>
<dbReference type="Gene3D" id="2.60.40.1970">
    <property type="entry name" value="YEATS domain"/>
    <property type="match status" value="1"/>
</dbReference>
<dbReference type="PANTHER" id="PTHR46139">
    <property type="entry name" value="ALKALINE CERAMIDASE"/>
    <property type="match status" value="1"/>
</dbReference>
<dbReference type="InterPro" id="IPR055129">
    <property type="entry name" value="YEATS_dom"/>
</dbReference>
<comment type="pathway">
    <text evidence="3">Sphingolipid metabolism.</text>
</comment>
<comment type="function">
    <text evidence="16">Hydrolyzes the sphingolipid ceramide into sphingosine and free fatty acid.</text>
</comment>
<feature type="binding site" evidence="15">
    <location>
        <position position="77"/>
    </location>
    <ligand>
        <name>Zn(2+)</name>
        <dbReference type="ChEBI" id="CHEBI:29105"/>
        <note>catalytic</note>
    </ligand>
</feature>
<dbReference type="GO" id="GO:0017040">
    <property type="term" value="F:N-acylsphingosine amidohydrolase activity"/>
    <property type="evidence" value="ECO:0007669"/>
    <property type="project" value="UniProtKB-EC"/>
</dbReference>
<keyword evidence="15" id="KW-0862">Zinc</keyword>
<dbReference type="GO" id="GO:0046512">
    <property type="term" value="P:sphingosine biosynthetic process"/>
    <property type="evidence" value="ECO:0007669"/>
    <property type="project" value="UniProtKB-ARBA"/>
</dbReference>
<evidence type="ECO:0000313" key="19">
    <source>
        <dbReference type="EMBL" id="GLD49785.1"/>
    </source>
</evidence>
<feature type="binding site" evidence="14">
    <location>
        <position position="18"/>
    </location>
    <ligand>
        <name>Ca(2+)</name>
        <dbReference type="ChEBI" id="CHEBI:29108"/>
    </ligand>
</feature>
<feature type="binding site" evidence="14">
    <location>
        <position position="27"/>
    </location>
    <ligand>
        <name>Ca(2+)</name>
        <dbReference type="ChEBI" id="CHEBI:29108"/>
    </ligand>
</feature>
<comment type="caution">
    <text evidence="19">The sequence shown here is derived from an EMBL/GenBank/DDBJ whole genome shotgun (WGS) entry which is preliminary data.</text>
</comment>
<dbReference type="Pfam" id="PF05875">
    <property type="entry name" value="Ceramidase"/>
    <property type="match status" value="1"/>
</dbReference>
<dbReference type="InterPro" id="IPR038704">
    <property type="entry name" value="YEAST_sf"/>
</dbReference>
<keyword evidence="7" id="KW-0746">Sphingolipid metabolism</keyword>
<evidence type="ECO:0000256" key="11">
    <source>
        <dbReference type="ARBA" id="ARBA00047401"/>
    </source>
</evidence>
<evidence type="ECO:0000256" key="6">
    <source>
        <dbReference type="ARBA" id="ARBA00022801"/>
    </source>
</evidence>
<dbReference type="AlphaFoldDB" id="A0AAD3QZX8"/>
<comment type="catalytic activity">
    <reaction evidence="12">
        <text>an N-acylsphing-4-enine + H2O = sphing-4-enine + a fatty acid</text>
        <dbReference type="Rhea" id="RHEA:20856"/>
        <dbReference type="ChEBI" id="CHEBI:15377"/>
        <dbReference type="ChEBI" id="CHEBI:28868"/>
        <dbReference type="ChEBI" id="CHEBI:52639"/>
        <dbReference type="ChEBI" id="CHEBI:57756"/>
        <dbReference type="EC" id="3.5.1.23"/>
    </reaction>
    <physiologicalReaction direction="left-to-right" evidence="12">
        <dbReference type="Rhea" id="RHEA:20857"/>
    </physiologicalReaction>
</comment>
<comment type="subcellular location">
    <subcellularLocation>
        <location evidence="1">Membrane</location>
        <topology evidence="1">Multi-pass membrane protein</topology>
    </subcellularLocation>
</comment>
<protein>
    <recommendedName>
        <fullName evidence="16">Alkaline ceramidase</fullName>
        <ecNumber evidence="16">3.5.1.-</ecNumber>
    </recommendedName>
</protein>
<dbReference type="Proteomes" id="UP001279410">
    <property type="component" value="Unassembled WGS sequence"/>
</dbReference>
<comment type="cofactor">
    <cofactor evidence="15">
        <name>Zn(2+)</name>
        <dbReference type="ChEBI" id="CHEBI:29105"/>
    </cofactor>
</comment>
<sequence length="348" mass="39928">MAGVFSYESSEVDWCEDNYKHSEHVVEYFNTMSSFVFFIVSPIMLYLLHPYAKERSLAIHVVWIMMIFVGLFSAYFHMTLSFVGQMLDELSILWVLAVGYAVWFPRKLFPSFIKDRSTFSRLVLVVTVITTVSSFVKPTANAYALNCFGLHLLYTLAVEMRCCTDQKALRLAKLSVALWVLAISCWISDRFGCSFWQQLNFCYLHGIWHILIVMAVAYGSTLIAYLDANYEIPYSLPGLQYWPCQRDIDNKHTVQVRLELGHRAQLRKEHQKLPQTVCMGPPYKVEESGSAGFFVDIDVFLKNKGEPNTVRFKYDLFLNLEGDPPSTTCAMRSLPSTTPPETSGESWR</sequence>
<evidence type="ECO:0000256" key="5">
    <source>
        <dbReference type="ARBA" id="ARBA00022692"/>
    </source>
</evidence>
<feature type="transmembrane region" description="Helical" evidence="16">
    <location>
        <begin position="28"/>
        <end position="48"/>
    </location>
</feature>
<dbReference type="EC" id="3.5.1.-" evidence="16"/>
<evidence type="ECO:0000313" key="20">
    <source>
        <dbReference type="Proteomes" id="UP001279410"/>
    </source>
</evidence>
<feature type="transmembrane region" description="Helical" evidence="16">
    <location>
        <begin position="207"/>
        <end position="226"/>
    </location>
</feature>
<feature type="transmembrane region" description="Helical" evidence="16">
    <location>
        <begin position="171"/>
        <end position="187"/>
    </location>
</feature>
<proteinExistence type="inferred from homology"/>
<evidence type="ECO:0000256" key="1">
    <source>
        <dbReference type="ARBA" id="ARBA00004141"/>
    </source>
</evidence>
<keyword evidence="16" id="KW-0443">Lipid metabolism</keyword>
<reference evidence="19" key="1">
    <citation type="submission" date="2022-08" db="EMBL/GenBank/DDBJ databases">
        <title>Genome sequencing of akame (Lates japonicus).</title>
        <authorList>
            <person name="Hashiguchi Y."/>
            <person name="Takahashi H."/>
        </authorList>
    </citation>
    <scope>NUCLEOTIDE SEQUENCE</scope>
    <source>
        <strain evidence="19">Kochi</strain>
    </source>
</reference>
<evidence type="ECO:0000256" key="13">
    <source>
        <dbReference type="ARBA" id="ARBA00049511"/>
    </source>
</evidence>
<comment type="catalytic activity">
    <reaction evidence="11">
        <text>N-(9Z-octadecenoyl)-sphing-4-enine + H2O = sphing-4-enine + (9Z)-octadecenoate</text>
        <dbReference type="Rhea" id="RHEA:41299"/>
        <dbReference type="ChEBI" id="CHEBI:15377"/>
        <dbReference type="ChEBI" id="CHEBI:30823"/>
        <dbReference type="ChEBI" id="CHEBI:57756"/>
        <dbReference type="ChEBI" id="CHEBI:77996"/>
    </reaction>
    <physiologicalReaction direction="left-to-right" evidence="11">
        <dbReference type="Rhea" id="RHEA:41300"/>
    </physiologicalReaction>
</comment>
<evidence type="ECO:0000259" key="18">
    <source>
        <dbReference type="Pfam" id="PF03366"/>
    </source>
</evidence>
<evidence type="ECO:0000256" key="9">
    <source>
        <dbReference type="ARBA" id="ARBA00023136"/>
    </source>
</evidence>
<evidence type="ECO:0000256" key="7">
    <source>
        <dbReference type="ARBA" id="ARBA00022919"/>
    </source>
</evidence>
<evidence type="ECO:0000256" key="14">
    <source>
        <dbReference type="PIRSR" id="PIRSR608901-1"/>
    </source>
</evidence>
<evidence type="ECO:0000256" key="4">
    <source>
        <dbReference type="ARBA" id="ARBA00009780"/>
    </source>
</evidence>
<comment type="catalytic activity">
    <reaction evidence="13">
        <text>an N-acylsphinganine + H2O = sphinganine + a fatty acid</text>
        <dbReference type="Rhea" id="RHEA:33551"/>
        <dbReference type="ChEBI" id="CHEBI:15377"/>
        <dbReference type="ChEBI" id="CHEBI:28868"/>
        <dbReference type="ChEBI" id="CHEBI:31488"/>
        <dbReference type="ChEBI" id="CHEBI:57817"/>
    </reaction>
    <physiologicalReaction direction="left-to-right" evidence="13">
        <dbReference type="Rhea" id="RHEA:33552"/>
    </physiologicalReaction>
</comment>
<evidence type="ECO:0000256" key="3">
    <source>
        <dbReference type="ARBA" id="ARBA00004991"/>
    </source>
</evidence>
<dbReference type="GO" id="GO:0016020">
    <property type="term" value="C:membrane"/>
    <property type="evidence" value="ECO:0007669"/>
    <property type="project" value="UniProtKB-SubCell"/>
</dbReference>
<evidence type="ECO:0000256" key="8">
    <source>
        <dbReference type="ARBA" id="ARBA00022989"/>
    </source>
</evidence>
<gene>
    <name evidence="19" type="ORF">AKAME5_002760900</name>
</gene>
<comment type="similarity">
    <text evidence="4 16">Belongs to the alkaline ceramidase family.</text>
</comment>
<dbReference type="GO" id="GO:0046872">
    <property type="term" value="F:metal ion binding"/>
    <property type="evidence" value="ECO:0007669"/>
    <property type="project" value="UniProtKB-KW"/>
</dbReference>
<accession>A0AAD3QZX8</accession>
<keyword evidence="6 16" id="KW-0378">Hydrolase</keyword>
<evidence type="ECO:0000256" key="16">
    <source>
        <dbReference type="RuleBase" id="RU364079"/>
    </source>
</evidence>
<keyword evidence="9 16" id="KW-0472">Membrane</keyword>
<name>A0AAD3QZX8_LATJO</name>
<feature type="non-terminal residue" evidence="19">
    <location>
        <position position="1"/>
    </location>
</feature>
<keyword evidence="8 16" id="KW-1133">Transmembrane helix</keyword>
<keyword evidence="14" id="KW-0106">Calcium</keyword>
<keyword evidence="20" id="KW-1185">Reference proteome</keyword>
<feature type="transmembrane region" description="Helical" evidence="16">
    <location>
        <begin position="57"/>
        <end position="78"/>
    </location>
</feature>
<evidence type="ECO:0000256" key="2">
    <source>
        <dbReference type="ARBA" id="ARBA00004760"/>
    </source>
</evidence>
<keyword evidence="5 16" id="KW-0812">Transmembrane</keyword>
<dbReference type="PANTHER" id="PTHR46139:SF2">
    <property type="entry name" value="ALKALINE CERAMIDASE 1"/>
    <property type="match status" value="1"/>
</dbReference>
<feature type="region of interest" description="Disordered" evidence="17">
    <location>
        <begin position="328"/>
        <end position="348"/>
    </location>
</feature>
<evidence type="ECO:0000256" key="12">
    <source>
        <dbReference type="ARBA" id="ARBA00048323"/>
    </source>
</evidence>
<feature type="domain" description="YEATS" evidence="18">
    <location>
        <begin position="266"/>
        <end position="319"/>
    </location>
</feature>
<evidence type="ECO:0000256" key="17">
    <source>
        <dbReference type="SAM" id="MobiDB-lite"/>
    </source>
</evidence>
<feature type="binding site" evidence="14">
    <location>
        <position position="13"/>
    </location>
    <ligand>
        <name>Ca(2+)</name>
        <dbReference type="ChEBI" id="CHEBI:29108"/>
    </ligand>
</feature>
<dbReference type="GO" id="GO:0046514">
    <property type="term" value="P:ceramide catabolic process"/>
    <property type="evidence" value="ECO:0007669"/>
    <property type="project" value="TreeGrafter"/>
</dbReference>
<feature type="binding site" evidence="14">
    <location>
        <position position="14"/>
    </location>
    <ligand>
        <name>Ca(2+)</name>
        <dbReference type="ChEBI" id="CHEBI:29108"/>
    </ligand>
</feature>